<dbReference type="Pfam" id="PF00668">
    <property type="entry name" value="Condensation"/>
    <property type="match status" value="1"/>
</dbReference>
<dbReference type="GO" id="GO:0044550">
    <property type="term" value="P:secondary metabolite biosynthetic process"/>
    <property type="evidence" value="ECO:0007669"/>
    <property type="project" value="TreeGrafter"/>
</dbReference>
<dbReference type="SUPFAM" id="SSF52777">
    <property type="entry name" value="CoA-dependent acyltransferases"/>
    <property type="match status" value="2"/>
</dbReference>
<dbReference type="InterPro" id="IPR023213">
    <property type="entry name" value="CAT-like_dom_sf"/>
</dbReference>
<dbReference type="SUPFAM" id="SSF56801">
    <property type="entry name" value="Acetyl-CoA synthetase-like"/>
    <property type="match status" value="1"/>
</dbReference>
<dbReference type="InterPro" id="IPR001242">
    <property type="entry name" value="Condensation_dom"/>
</dbReference>
<dbReference type="InterPro" id="IPR000873">
    <property type="entry name" value="AMP-dep_synth/lig_dom"/>
</dbReference>
<dbReference type="PANTHER" id="PTHR45527">
    <property type="entry name" value="NONRIBOSOMAL PEPTIDE SYNTHETASE"/>
    <property type="match status" value="1"/>
</dbReference>
<proteinExistence type="predicted"/>
<dbReference type="Gene3D" id="3.40.50.980">
    <property type="match status" value="2"/>
</dbReference>
<dbReference type="Pfam" id="PF00550">
    <property type="entry name" value="PP-binding"/>
    <property type="match status" value="1"/>
</dbReference>
<dbReference type="GO" id="GO:0003824">
    <property type="term" value="F:catalytic activity"/>
    <property type="evidence" value="ECO:0007669"/>
    <property type="project" value="InterPro"/>
</dbReference>
<dbReference type="PROSITE" id="PS00455">
    <property type="entry name" value="AMP_BINDING"/>
    <property type="match status" value="1"/>
</dbReference>
<accession>A0A486XNV3</accession>
<dbReference type="GO" id="GO:0005737">
    <property type="term" value="C:cytoplasm"/>
    <property type="evidence" value="ECO:0007669"/>
    <property type="project" value="TreeGrafter"/>
</dbReference>
<protein>
    <submittedName>
        <fullName evidence="2">Peptide synthetase</fullName>
    </submittedName>
</protein>
<sequence>MMEQSNEGFTLSPQQKLQWRLQERNPDASCFILSEFISIKEIDIQCFLQAIKLIIAKYEIFRIRLEKVPELEFPFQIIDSKIHCEVNYLDWRTLSEVEFEQKIQQQIIGLTELSAVYCIEDPRGRCHLVVKVSSLLMDAASHTLLVEEIVSCYTDLKEELSDEDDEPVQYIDVAQFYNELLASDIEGYKYWKKTLANTQHFTSLHCQKLVCEQSRFSSDFIKLSLPTTLNQTLISKELNIEKLLFGCWGDLISRLSSQDDISVGIWLSGRHDEELSAVLGVMPKCVPVRFNRAEERQLQDLMKDIESQVASHLEWFECFANENPTENSDFQFAYNELRGSEFFEGRALLNRGAICKILLQCVRLEDSFQFYFNFDTSAFTKADIQVISQQYRSVLATCLSASSVHLCDFSLIESGVYKAPIAEDLSPTAFNYETIVEMFEAQVASTPDNVAVCFEDISLTYKELLQKVTHYAAVLQSEGFNKGNVGIYLERSHQSIIAMLAVLKSGASFINLSLSEPLTRTRTLINEGELSVLLTQQSAYSALNVNVPALLIDKLSDKDVVFNESATFLTRQSMAYVLFTSGSTGKPKGVMVRHESLLNLASSLPDIWGGELAYRKIAINAPFSFDSSIKQWLGLLYGHSLHVIPEYTRHDIHGICQFVNKHKIDILDCTPTLLRRILSEYPLSTLPDCLLIGGESIDEGLWKQLSQAENKRSVNLYGPTECCVDTTFQVISESPSRISIGKTLNNIRVHVLDKNLKPLPTGCVGELYVEGKCLASGYLGQNELTRERFISVKLYADFPPVTLYKTGDSVCSLADSRLVYIGRTDRQVKLKGYRIELDEIQQALLALDCVKDAAVTLEVTESGDEQIIAYYVKGKQPEESTYEASIKQLLSDVLPYYMLPCKFYSLKSIPFTYNGKCDYKALMSIPNLPKESEGEGVSAFSPVGSIENKLADIWKSVLNLQEIGRNDNFFDLGGYSMLMVKLVDIINSSFEKNIGITDLYQNPTISALAPKLSMLTAQNAEKVDANVLDRAERQKRARNSKRRENRRVV</sequence>
<evidence type="ECO:0000313" key="2">
    <source>
        <dbReference type="EMBL" id="VHO03411.1"/>
    </source>
</evidence>
<dbReference type="Gene3D" id="2.30.38.10">
    <property type="entry name" value="Luciferase, Domain 3"/>
    <property type="match status" value="1"/>
</dbReference>
<evidence type="ECO:0000259" key="1">
    <source>
        <dbReference type="PROSITE" id="PS50075"/>
    </source>
</evidence>
<dbReference type="NCBIfam" id="TIGR01733">
    <property type="entry name" value="AA-adenyl-dom"/>
    <property type="match status" value="1"/>
</dbReference>
<gene>
    <name evidence="2" type="ORF">BAL341_1413</name>
</gene>
<dbReference type="SUPFAM" id="SSF47336">
    <property type="entry name" value="ACP-like"/>
    <property type="match status" value="1"/>
</dbReference>
<dbReference type="AlphaFoldDB" id="A0A486XNV3"/>
<dbReference type="GO" id="GO:0031177">
    <property type="term" value="F:phosphopantetheine binding"/>
    <property type="evidence" value="ECO:0007669"/>
    <property type="project" value="TreeGrafter"/>
</dbReference>
<organism evidence="2">
    <name type="scientific">Rheinheimera sp. BAL341</name>
    <dbReference type="NCBI Taxonomy" id="1708203"/>
    <lineage>
        <taxon>Bacteria</taxon>
        <taxon>Pseudomonadati</taxon>
        <taxon>Pseudomonadota</taxon>
        <taxon>Gammaproteobacteria</taxon>
        <taxon>Chromatiales</taxon>
        <taxon>Chromatiaceae</taxon>
        <taxon>Rheinheimera</taxon>
    </lineage>
</organism>
<dbReference type="EMBL" id="CAAJGR010000082">
    <property type="protein sequence ID" value="VHO03411.1"/>
    <property type="molecule type" value="Genomic_DNA"/>
</dbReference>
<dbReference type="PROSITE" id="PS50075">
    <property type="entry name" value="CARRIER"/>
    <property type="match status" value="1"/>
</dbReference>
<name>A0A486XNV3_9GAMM</name>
<dbReference type="Gene3D" id="1.10.1200.10">
    <property type="entry name" value="ACP-like"/>
    <property type="match status" value="1"/>
</dbReference>
<dbReference type="PANTHER" id="PTHR45527:SF1">
    <property type="entry name" value="FATTY ACID SYNTHASE"/>
    <property type="match status" value="1"/>
</dbReference>
<feature type="domain" description="Carrier" evidence="1">
    <location>
        <begin position="941"/>
        <end position="1016"/>
    </location>
</feature>
<dbReference type="Gene3D" id="3.30.559.10">
    <property type="entry name" value="Chloramphenicol acetyltransferase-like domain"/>
    <property type="match status" value="1"/>
</dbReference>
<dbReference type="Pfam" id="PF00501">
    <property type="entry name" value="AMP-binding"/>
    <property type="match status" value="1"/>
</dbReference>
<reference evidence="2" key="1">
    <citation type="submission" date="2019-04" db="EMBL/GenBank/DDBJ databases">
        <authorList>
            <person name="Brambilla D."/>
        </authorList>
    </citation>
    <scope>NUCLEOTIDE SEQUENCE</scope>
    <source>
        <strain evidence="2">BAL1</strain>
    </source>
</reference>
<dbReference type="InterPro" id="IPR045851">
    <property type="entry name" value="AMP-bd_C_sf"/>
</dbReference>
<dbReference type="Gene3D" id="3.30.559.30">
    <property type="entry name" value="Nonribosomal peptide synthetase, condensation domain"/>
    <property type="match status" value="1"/>
</dbReference>
<dbReference type="Gene3D" id="3.30.300.30">
    <property type="match status" value="1"/>
</dbReference>
<dbReference type="InterPro" id="IPR009081">
    <property type="entry name" value="PP-bd_ACP"/>
</dbReference>
<dbReference type="InterPro" id="IPR020845">
    <property type="entry name" value="AMP-binding_CS"/>
</dbReference>
<dbReference type="InterPro" id="IPR010071">
    <property type="entry name" value="AA_adenyl_dom"/>
</dbReference>
<dbReference type="InterPro" id="IPR036736">
    <property type="entry name" value="ACP-like_sf"/>
</dbReference>
<dbReference type="GO" id="GO:0043041">
    <property type="term" value="P:amino acid activation for nonribosomal peptide biosynthetic process"/>
    <property type="evidence" value="ECO:0007669"/>
    <property type="project" value="TreeGrafter"/>
</dbReference>
<dbReference type="CDD" id="cd05930">
    <property type="entry name" value="A_NRPS"/>
    <property type="match status" value="1"/>
</dbReference>